<dbReference type="CDD" id="cd00176">
    <property type="entry name" value="SPEC"/>
    <property type="match status" value="1"/>
</dbReference>
<dbReference type="InterPro" id="IPR002017">
    <property type="entry name" value="Spectrin_repeat"/>
</dbReference>
<dbReference type="SMART" id="SM00150">
    <property type="entry name" value="SPEC"/>
    <property type="match status" value="2"/>
</dbReference>
<evidence type="ECO:0000256" key="1">
    <source>
        <dbReference type="ARBA" id="ARBA00022737"/>
    </source>
</evidence>
<feature type="region of interest" description="Disordered" evidence="2">
    <location>
        <begin position="1"/>
        <end position="20"/>
    </location>
</feature>
<evidence type="ECO:0000313" key="5">
    <source>
        <dbReference type="WBParaSite" id="NBR_0000480801-mRNA-1"/>
    </source>
</evidence>
<dbReference type="EMBL" id="UYSL01009834">
    <property type="protein sequence ID" value="VDL68399.1"/>
    <property type="molecule type" value="Genomic_DNA"/>
</dbReference>
<accession>A0A0N4XQK6</accession>
<dbReference type="STRING" id="27835.A0A0N4XQK6"/>
<dbReference type="InterPro" id="IPR018159">
    <property type="entry name" value="Spectrin/alpha-actinin"/>
</dbReference>
<keyword evidence="1" id="KW-0677">Repeat</keyword>
<evidence type="ECO:0000313" key="4">
    <source>
        <dbReference type="Proteomes" id="UP000271162"/>
    </source>
</evidence>
<feature type="compositionally biased region" description="Basic and acidic residues" evidence="2">
    <location>
        <begin position="10"/>
        <end position="19"/>
    </location>
</feature>
<dbReference type="AlphaFoldDB" id="A0A0N4XQK6"/>
<dbReference type="Gene3D" id="1.20.58.60">
    <property type="match status" value="2"/>
</dbReference>
<dbReference type="WBParaSite" id="NBR_0000480801-mRNA-1">
    <property type="protein sequence ID" value="NBR_0000480801-mRNA-1"/>
    <property type="gene ID" value="NBR_0000480801"/>
</dbReference>
<dbReference type="FunFam" id="1.20.58.60:FF:000340">
    <property type="entry name" value="Spectrin beta chain"/>
    <property type="match status" value="1"/>
</dbReference>
<dbReference type="SUPFAM" id="SSF46966">
    <property type="entry name" value="Spectrin repeat"/>
    <property type="match status" value="2"/>
</dbReference>
<evidence type="ECO:0000256" key="2">
    <source>
        <dbReference type="SAM" id="MobiDB-lite"/>
    </source>
</evidence>
<protein>
    <submittedName>
        <fullName evidence="5">Spectrin beta chain (inferred by orthology to a D. melanogaster protein)</fullName>
    </submittedName>
</protein>
<sequence length="166" mass="19536">MSEQELYMMQDERGKDEFSTRNQIKKHERLQSDIDKFADTIRQLAVKAQKFVDEGSPLSDQIALRQSQIEKLYAGLQDLSKERRKRLDETLELYALHREIDDLLQWIADKELIATGHTDAPTIALWKDSLNEAWENLLELIDTRAQMLESSRLLHKYVHCASRYFL</sequence>
<reference evidence="5" key="1">
    <citation type="submission" date="2017-02" db="UniProtKB">
        <authorList>
            <consortium name="WormBaseParasite"/>
        </authorList>
    </citation>
    <scope>IDENTIFICATION</scope>
</reference>
<gene>
    <name evidence="3" type="ORF">NBR_LOCUS4810</name>
</gene>
<evidence type="ECO:0000313" key="3">
    <source>
        <dbReference type="EMBL" id="VDL68399.1"/>
    </source>
</evidence>
<dbReference type="OMA" id="EKCAGSE"/>
<keyword evidence="4" id="KW-1185">Reference proteome</keyword>
<reference evidence="3 4" key="2">
    <citation type="submission" date="2018-11" db="EMBL/GenBank/DDBJ databases">
        <authorList>
            <consortium name="Pathogen Informatics"/>
        </authorList>
    </citation>
    <scope>NUCLEOTIDE SEQUENCE [LARGE SCALE GENOMIC DNA]</scope>
</reference>
<dbReference type="Pfam" id="PF00435">
    <property type="entry name" value="Spectrin"/>
    <property type="match status" value="2"/>
</dbReference>
<organism evidence="5">
    <name type="scientific">Nippostrongylus brasiliensis</name>
    <name type="common">Rat hookworm</name>
    <dbReference type="NCBI Taxonomy" id="27835"/>
    <lineage>
        <taxon>Eukaryota</taxon>
        <taxon>Metazoa</taxon>
        <taxon>Ecdysozoa</taxon>
        <taxon>Nematoda</taxon>
        <taxon>Chromadorea</taxon>
        <taxon>Rhabditida</taxon>
        <taxon>Rhabditina</taxon>
        <taxon>Rhabditomorpha</taxon>
        <taxon>Strongyloidea</taxon>
        <taxon>Heligmosomidae</taxon>
        <taxon>Nippostrongylus</taxon>
    </lineage>
</organism>
<proteinExistence type="predicted"/>
<name>A0A0N4XQK6_NIPBR</name>
<dbReference type="Proteomes" id="UP000271162">
    <property type="component" value="Unassembled WGS sequence"/>
</dbReference>
<dbReference type="PANTHER" id="PTHR11915">
    <property type="entry name" value="SPECTRIN/FILAMIN RELATED CYTOSKELETAL PROTEIN"/>
    <property type="match status" value="1"/>
</dbReference>